<keyword evidence="3" id="KW-1185">Reference proteome</keyword>
<feature type="non-terminal residue" evidence="2">
    <location>
        <position position="136"/>
    </location>
</feature>
<dbReference type="AlphaFoldDB" id="A0A5E4CCC9"/>
<evidence type="ECO:0000313" key="3">
    <source>
        <dbReference type="Proteomes" id="UP000335636"/>
    </source>
</evidence>
<comment type="caution">
    <text evidence="2">The sequence shown here is derived from an EMBL/GenBank/DDBJ whole genome shotgun (WGS) entry which is preliminary data.</text>
</comment>
<sequence>IPPSLPSYPLLPLLPPPSPSPPSLPLLPYGVLPGAQPNTGAAPARERQKQLGVSPPPLGHGRGADGVRSPAFPGPQPLPQPPQPLSPRGRLRRRCSPGSRPRPQPPRTMLPAAARAAPGTFVCGDDSHPSRAVSVR</sequence>
<evidence type="ECO:0000256" key="1">
    <source>
        <dbReference type="SAM" id="MobiDB-lite"/>
    </source>
</evidence>
<name>A0A5E4CCC9_MARMO</name>
<dbReference type="Proteomes" id="UP000335636">
    <property type="component" value="Unassembled WGS sequence"/>
</dbReference>
<feature type="compositionally biased region" description="Pro residues" evidence="1">
    <location>
        <begin position="12"/>
        <end position="25"/>
    </location>
</feature>
<feature type="non-terminal residue" evidence="2">
    <location>
        <position position="1"/>
    </location>
</feature>
<feature type="compositionally biased region" description="Pro residues" evidence="1">
    <location>
        <begin position="72"/>
        <end position="85"/>
    </location>
</feature>
<protein>
    <submittedName>
        <fullName evidence="2">Uncharacterized protein</fullName>
    </submittedName>
</protein>
<reference evidence="2" key="1">
    <citation type="submission" date="2019-04" db="EMBL/GenBank/DDBJ databases">
        <authorList>
            <person name="Alioto T."/>
            <person name="Alioto T."/>
        </authorList>
    </citation>
    <scope>NUCLEOTIDE SEQUENCE [LARGE SCALE GENOMIC DNA]</scope>
</reference>
<evidence type="ECO:0000313" key="2">
    <source>
        <dbReference type="EMBL" id="VTJ79503.1"/>
    </source>
</evidence>
<dbReference type="EMBL" id="CABDUW010001194">
    <property type="protein sequence ID" value="VTJ79503.1"/>
    <property type="molecule type" value="Genomic_DNA"/>
</dbReference>
<proteinExistence type="predicted"/>
<accession>A0A5E4CCC9</accession>
<organism evidence="2 3">
    <name type="scientific">Marmota monax</name>
    <name type="common">Woodchuck</name>
    <dbReference type="NCBI Taxonomy" id="9995"/>
    <lineage>
        <taxon>Eukaryota</taxon>
        <taxon>Metazoa</taxon>
        <taxon>Chordata</taxon>
        <taxon>Craniata</taxon>
        <taxon>Vertebrata</taxon>
        <taxon>Euteleostomi</taxon>
        <taxon>Mammalia</taxon>
        <taxon>Eutheria</taxon>
        <taxon>Euarchontoglires</taxon>
        <taxon>Glires</taxon>
        <taxon>Rodentia</taxon>
        <taxon>Sciuromorpha</taxon>
        <taxon>Sciuridae</taxon>
        <taxon>Xerinae</taxon>
        <taxon>Marmotini</taxon>
        <taxon>Marmota</taxon>
    </lineage>
</organism>
<gene>
    <name evidence="2" type="ORF">MONAX_5E002640</name>
</gene>
<feature type="region of interest" description="Disordered" evidence="1">
    <location>
        <begin position="1"/>
        <end position="136"/>
    </location>
</feature>